<name>A0A8J2KG02_9HEXA</name>
<evidence type="ECO:0000313" key="1">
    <source>
        <dbReference type="EMBL" id="CAG7734409.1"/>
    </source>
</evidence>
<sequence>AIRDCGFQ</sequence>
<proteinExistence type="predicted"/>
<feature type="non-terminal residue" evidence="1">
    <location>
        <position position="1"/>
    </location>
</feature>
<comment type="caution">
    <text evidence="1">The sequence shown here is derived from an EMBL/GenBank/DDBJ whole genome shotgun (WGS) entry which is preliminary data.</text>
</comment>
<gene>
    <name evidence="1" type="ORF">AFUS01_LOCUS22802</name>
</gene>
<evidence type="ECO:0000313" key="2">
    <source>
        <dbReference type="Proteomes" id="UP000708208"/>
    </source>
</evidence>
<organism evidence="1 2">
    <name type="scientific">Allacma fusca</name>
    <dbReference type="NCBI Taxonomy" id="39272"/>
    <lineage>
        <taxon>Eukaryota</taxon>
        <taxon>Metazoa</taxon>
        <taxon>Ecdysozoa</taxon>
        <taxon>Arthropoda</taxon>
        <taxon>Hexapoda</taxon>
        <taxon>Collembola</taxon>
        <taxon>Symphypleona</taxon>
        <taxon>Sminthuridae</taxon>
        <taxon>Allacma</taxon>
    </lineage>
</organism>
<dbReference type="EMBL" id="CAJVCH010268897">
    <property type="protein sequence ID" value="CAG7734409.1"/>
    <property type="molecule type" value="Genomic_DNA"/>
</dbReference>
<keyword evidence="2" id="KW-1185">Reference proteome</keyword>
<dbReference type="Proteomes" id="UP000708208">
    <property type="component" value="Unassembled WGS sequence"/>
</dbReference>
<reference evidence="1" key="1">
    <citation type="submission" date="2021-06" db="EMBL/GenBank/DDBJ databases">
        <authorList>
            <person name="Hodson N. C."/>
            <person name="Mongue J. A."/>
            <person name="Jaron S. K."/>
        </authorList>
    </citation>
    <scope>NUCLEOTIDE SEQUENCE</scope>
</reference>
<accession>A0A8J2KG02</accession>
<protein>
    <submittedName>
        <fullName evidence="1">Uncharacterized protein</fullName>
    </submittedName>
</protein>